<dbReference type="OrthoDB" id="9801997at2"/>
<dbReference type="GO" id="GO:0051920">
    <property type="term" value="F:peroxiredoxin activity"/>
    <property type="evidence" value="ECO:0007669"/>
    <property type="project" value="InterPro"/>
</dbReference>
<proteinExistence type="predicted"/>
<comment type="caution">
    <text evidence="2">The sequence shown here is derived from an EMBL/GenBank/DDBJ whole genome shotgun (WGS) entry which is preliminary data.</text>
</comment>
<dbReference type="Gene3D" id="1.20.1290.10">
    <property type="entry name" value="AhpD-like"/>
    <property type="match status" value="1"/>
</dbReference>
<dbReference type="RefSeq" id="WP_146452607.1">
    <property type="nucleotide sequence ID" value="NZ_SJPS01000008.1"/>
</dbReference>
<dbReference type="InterPro" id="IPR003779">
    <property type="entry name" value="CMD-like"/>
</dbReference>
<evidence type="ECO:0000259" key="1">
    <source>
        <dbReference type="Pfam" id="PF02627"/>
    </source>
</evidence>
<dbReference type="Proteomes" id="UP000318437">
    <property type="component" value="Unassembled WGS sequence"/>
</dbReference>
<evidence type="ECO:0000313" key="3">
    <source>
        <dbReference type="Proteomes" id="UP000318437"/>
    </source>
</evidence>
<dbReference type="InterPro" id="IPR004675">
    <property type="entry name" value="AhpD_core"/>
</dbReference>
<gene>
    <name evidence="2" type="ORF">Pla144_43130</name>
</gene>
<dbReference type="AlphaFoldDB" id="A0A5C6CGL8"/>
<dbReference type="PANTHER" id="PTHR35446:SF3">
    <property type="entry name" value="CMD DOMAIN-CONTAINING PROTEIN"/>
    <property type="match status" value="1"/>
</dbReference>
<reference evidence="2 3" key="1">
    <citation type="submission" date="2019-02" db="EMBL/GenBank/DDBJ databases">
        <title>Deep-cultivation of Planctomycetes and their phenomic and genomic characterization uncovers novel biology.</title>
        <authorList>
            <person name="Wiegand S."/>
            <person name="Jogler M."/>
            <person name="Boedeker C."/>
            <person name="Pinto D."/>
            <person name="Vollmers J."/>
            <person name="Rivas-Marin E."/>
            <person name="Kohn T."/>
            <person name="Peeters S.H."/>
            <person name="Heuer A."/>
            <person name="Rast P."/>
            <person name="Oberbeckmann S."/>
            <person name="Bunk B."/>
            <person name="Jeske O."/>
            <person name="Meyerdierks A."/>
            <person name="Storesund J.E."/>
            <person name="Kallscheuer N."/>
            <person name="Luecker S."/>
            <person name="Lage O.M."/>
            <person name="Pohl T."/>
            <person name="Merkel B.J."/>
            <person name="Hornburger P."/>
            <person name="Mueller R.-W."/>
            <person name="Bruemmer F."/>
            <person name="Labrenz M."/>
            <person name="Spormann A.M."/>
            <person name="Op Den Camp H."/>
            <person name="Overmann J."/>
            <person name="Amann R."/>
            <person name="Jetten M.S.M."/>
            <person name="Mascher T."/>
            <person name="Medema M.H."/>
            <person name="Devos D.P."/>
            <person name="Kaster A.-K."/>
            <person name="Ovreas L."/>
            <person name="Rohde M."/>
            <person name="Galperin M.Y."/>
            <person name="Jogler C."/>
        </authorList>
    </citation>
    <scope>NUCLEOTIDE SEQUENCE [LARGE SCALE GENOMIC DNA]</scope>
    <source>
        <strain evidence="2 3">Pla144</strain>
    </source>
</reference>
<organism evidence="2 3">
    <name type="scientific">Bythopirellula polymerisocia</name>
    <dbReference type="NCBI Taxonomy" id="2528003"/>
    <lineage>
        <taxon>Bacteria</taxon>
        <taxon>Pseudomonadati</taxon>
        <taxon>Planctomycetota</taxon>
        <taxon>Planctomycetia</taxon>
        <taxon>Pirellulales</taxon>
        <taxon>Lacipirellulaceae</taxon>
        <taxon>Bythopirellula</taxon>
    </lineage>
</organism>
<name>A0A5C6CGL8_9BACT</name>
<protein>
    <submittedName>
        <fullName evidence="2">Carboxymuconolactone decarboxylase family protein</fullName>
    </submittedName>
</protein>
<sequence>MARIQPISKETADSATAQLLDTVKKKMGMVPNLVATMANSPAVANAYLGFSQQLATGSLTPRLREQIALAVGEENSCDYCLAAHTALGKGAGLSESETCDARKAEPKDDAERVALEFAQKIVKDRGNVSDDDIRQVRVAGYTDEEISEIVANVALNIFTNYFNHVAGTEVDFPAAPAMSSC</sequence>
<dbReference type="Pfam" id="PF02627">
    <property type="entry name" value="CMD"/>
    <property type="match status" value="1"/>
</dbReference>
<dbReference type="NCBIfam" id="TIGR00778">
    <property type="entry name" value="ahpD_dom"/>
    <property type="match status" value="1"/>
</dbReference>
<dbReference type="EMBL" id="SJPS01000008">
    <property type="protein sequence ID" value="TWU21879.1"/>
    <property type="molecule type" value="Genomic_DNA"/>
</dbReference>
<keyword evidence="3" id="KW-1185">Reference proteome</keyword>
<accession>A0A5C6CGL8</accession>
<dbReference type="PANTHER" id="PTHR35446">
    <property type="entry name" value="SI:CH211-175M2.5"/>
    <property type="match status" value="1"/>
</dbReference>
<evidence type="ECO:0000313" key="2">
    <source>
        <dbReference type="EMBL" id="TWU21879.1"/>
    </source>
</evidence>
<dbReference type="InterPro" id="IPR029032">
    <property type="entry name" value="AhpD-like"/>
</dbReference>
<feature type="domain" description="Carboxymuconolactone decarboxylase-like" evidence="1">
    <location>
        <begin position="41"/>
        <end position="101"/>
    </location>
</feature>
<dbReference type="SUPFAM" id="SSF69118">
    <property type="entry name" value="AhpD-like"/>
    <property type="match status" value="1"/>
</dbReference>